<feature type="domain" description="Type II secretion system protein GspF" evidence="8">
    <location>
        <begin position="275"/>
        <end position="394"/>
    </location>
</feature>
<dbReference type="OrthoDB" id="9805682at2"/>
<comment type="caution">
    <text evidence="9">The sequence shown here is derived from an EMBL/GenBank/DDBJ whole genome shotgun (WGS) entry which is preliminary data.</text>
</comment>
<evidence type="ECO:0000256" key="4">
    <source>
        <dbReference type="ARBA" id="ARBA00022692"/>
    </source>
</evidence>
<dbReference type="STRING" id="1317121.ATO11_11470"/>
<dbReference type="InterPro" id="IPR003004">
    <property type="entry name" value="GspF/PilC"/>
</dbReference>
<evidence type="ECO:0000256" key="2">
    <source>
        <dbReference type="ARBA" id="ARBA00005745"/>
    </source>
</evidence>
<evidence type="ECO:0000313" key="9">
    <source>
        <dbReference type="EMBL" id="KNG93787.1"/>
    </source>
</evidence>
<name>A0A0L1JPY7_9RHOB</name>
<dbReference type="PATRIC" id="fig|1317121.7.peg.2972"/>
<gene>
    <name evidence="9" type="ORF">ATO11_11470</name>
</gene>
<dbReference type="InterPro" id="IPR042094">
    <property type="entry name" value="T2SS_GspF_sf"/>
</dbReference>
<dbReference type="InterPro" id="IPR018076">
    <property type="entry name" value="T2SS_GspF_dom"/>
</dbReference>
<evidence type="ECO:0000256" key="3">
    <source>
        <dbReference type="ARBA" id="ARBA00022475"/>
    </source>
</evidence>
<comment type="subcellular location">
    <subcellularLocation>
        <location evidence="1">Cell membrane</location>
        <topology evidence="1">Multi-pass membrane protein</topology>
    </subcellularLocation>
</comment>
<keyword evidence="10" id="KW-1185">Reference proteome</keyword>
<keyword evidence="3" id="KW-1003">Cell membrane</keyword>
<dbReference type="PRINTS" id="PR00812">
    <property type="entry name" value="BCTERIALGSPF"/>
</dbReference>
<evidence type="ECO:0000259" key="8">
    <source>
        <dbReference type="Pfam" id="PF00482"/>
    </source>
</evidence>
<dbReference type="EMBL" id="AQQZ01000004">
    <property type="protein sequence ID" value="KNG93787.1"/>
    <property type="molecule type" value="Genomic_DNA"/>
</dbReference>
<protein>
    <recommendedName>
        <fullName evidence="8">Type II secretion system protein GspF domain-containing protein</fullName>
    </recommendedName>
</protein>
<feature type="transmembrane region" description="Helical" evidence="7">
    <location>
        <begin position="227"/>
        <end position="245"/>
    </location>
</feature>
<dbReference type="Gene3D" id="1.20.81.30">
    <property type="entry name" value="Type II secretion system (T2SS), domain F"/>
    <property type="match status" value="2"/>
</dbReference>
<dbReference type="Pfam" id="PF00482">
    <property type="entry name" value="T2SSF"/>
    <property type="match status" value="2"/>
</dbReference>
<feature type="transmembrane region" description="Helical" evidence="7">
    <location>
        <begin position="173"/>
        <end position="195"/>
    </location>
</feature>
<keyword evidence="5 7" id="KW-1133">Transmembrane helix</keyword>
<evidence type="ECO:0000256" key="5">
    <source>
        <dbReference type="ARBA" id="ARBA00022989"/>
    </source>
</evidence>
<reference evidence="9 10" key="1">
    <citation type="journal article" date="2015" name="Int. J. Syst. Evol. Microbiol.">
        <title>Aestuariivita atlantica sp. nov., isolated from deep sea sediment of the Atlantic Ocean.</title>
        <authorList>
            <person name="Li G."/>
            <person name="Lai Q."/>
            <person name="Du Y."/>
            <person name="Liu X."/>
            <person name="Sun F."/>
            <person name="Shao Z."/>
        </authorList>
    </citation>
    <scope>NUCLEOTIDE SEQUENCE [LARGE SCALE GENOMIC DNA]</scope>
    <source>
        <strain evidence="9 10">22II-S11-z3</strain>
    </source>
</reference>
<evidence type="ECO:0000313" key="10">
    <source>
        <dbReference type="Proteomes" id="UP000036938"/>
    </source>
</evidence>
<feature type="transmembrane region" description="Helical" evidence="7">
    <location>
        <begin position="370"/>
        <end position="398"/>
    </location>
</feature>
<keyword evidence="4 7" id="KW-0812">Transmembrane</keyword>
<feature type="domain" description="Type II secretion system protein GspF" evidence="8">
    <location>
        <begin position="74"/>
        <end position="196"/>
    </location>
</feature>
<dbReference type="AlphaFoldDB" id="A0A0L1JPY7"/>
<dbReference type="RefSeq" id="WP_050530990.1">
    <property type="nucleotide sequence ID" value="NZ_AQQZ01000004.1"/>
</dbReference>
<accession>A0A0L1JPY7</accession>
<comment type="similarity">
    <text evidence="2">Belongs to the GSP F family.</text>
</comment>
<proteinExistence type="inferred from homology"/>
<dbReference type="PANTHER" id="PTHR30012">
    <property type="entry name" value="GENERAL SECRETION PATHWAY PROTEIN"/>
    <property type="match status" value="1"/>
</dbReference>
<organism evidence="9 10">
    <name type="scientific">Pseudaestuariivita atlantica</name>
    <dbReference type="NCBI Taxonomy" id="1317121"/>
    <lineage>
        <taxon>Bacteria</taxon>
        <taxon>Pseudomonadati</taxon>
        <taxon>Pseudomonadota</taxon>
        <taxon>Alphaproteobacteria</taxon>
        <taxon>Rhodobacterales</taxon>
        <taxon>Paracoccaceae</taxon>
        <taxon>Pseudaestuariivita</taxon>
    </lineage>
</organism>
<keyword evidence="6 7" id="KW-0472">Membrane</keyword>
<dbReference type="Proteomes" id="UP000036938">
    <property type="component" value="Unassembled WGS sequence"/>
</dbReference>
<evidence type="ECO:0000256" key="7">
    <source>
        <dbReference type="SAM" id="Phobius"/>
    </source>
</evidence>
<sequence length="405" mass="42753">MPRFAYSAYATDGSIETGEVSAASDVAALDQLAARGLTPVSLKQGGSAVPWYRRDISLTGRPPAAKPQVLAEAFRALSSLLLVNFPLPRALDFAAHSTPDPAMRRALERVGQSVADGQKLADAMAEEGTTFPARLVTMVGIGEAANTLPQVTGRIAETLTAEVTQRRELRAALVYPAILIVMSALVLGVLVFFLAPTLVPVFASSGTPPPAVLRAMIGLRDVLSDDWPVILAAVAGGGLLLRWLWPRLRHRAAPVLLRLPVIGPYQRQVNTLEAAQTMALMLGSGATLVQALRTAHDTATHPAYRALLEQAETTITGGGTLSSVLSASPLIDPMAAALIEAGEETDRLAPVLDQLSDELRDRTRRTLAQAIRLVTPVLTLAIGLIVGAVILSTVSAIMTLNDVAL</sequence>
<dbReference type="GO" id="GO:0005886">
    <property type="term" value="C:plasma membrane"/>
    <property type="evidence" value="ECO:0007669"/>
    <property type="project" value="UniProtKB-SubCell"/>
</dbReference>
<dbReference type="PANTHER" id="PTHR30012:SF0">
    <property type="entry name" value="TYPE II SECRETION SYSTEM PROTEIN F-RELATED"/>
    <property type="match status" value="1"/>
</dbReference>
<evidence type="ECO:0000256" key="6">
    <source>
        <dbReference type="ARBA" id="ARBA00023136"/>
    </source>
</evidence>
<evidence type="ECO:0000256" key="1">
    <source>
        <dbReference type="ARBA" id="ARBA00004651"/>
    </source>
</evidence>